<dbReference type="Proteomes" id="UP001337655">
    <property type="component" value="Unassembled WGS sequence"/>
</dbReference>
<sequence>MSADQDGDSQMLSSASSSSGPATPPLNNQQSAHPTSSTLSPPDSQHRSNSNAMSNANGKRPLNTISNGPDEEEMVVTSSSPTAQPKARQEFATKVHERSGYSWNRVEDEPGYAWNNKKAVSEFHQAWDNLVQKDHMVKGRYGDPFEAADRERAVMNSLKQQ</sequence>
<feature type="region of interest" description="Disordered" evidence="1">
    <location>
        <begin position="1"/>
        <end position="88"/>
    </location>
</feature>
<name>A0AAV9P5I2_9PEZI</name>
<evidence type="ECO:0000313" key="3">
    <source>
        <dbReference type="Proteomes" id="UP001337655"/>
    </source>
</evidence>
<accession>A0AAV9P5I2</accession>
<evidence type="ECO:0000256" key="1">
    <source>
        <dbReference type="SAM" id="MobiDB-lite"/>
    </source>
</evidence>
<gene>
    <name evidence="2" type="ORF">LTR77_006525</name>
</gene>
<dbReference type="GeneID" id="89927865"/>
<comment type="caution">
    <text evidence="2">The sequence shown here is derived from an EMBL/GenBank/DDBJ whole genome shotgun (WGS) entry which is preliminary data.</text>
</comment>
<evidence type="ECO:0000313" key="2">
    <source>
        <dbReference type="EMBL" id="KAK5167958.1"/>
    </source>
</evidence>
<proteinExistence type="predicted"/>
<protein>
    <submittedName>
        <fullName evidence="2">Uncharacterized protein</fullName>
    </submittedName>
</protein>
<dbReference type="AlphaFoldDB" id="A0AAV9P5I2"/>
<dbReference type="RefSeq" id="XP_064657568.1">
    <property type="nucleotide sequence ID" value="XM_064803767.1"/>
</dbReference>
<keyword evidence="3" id="KW-1185">Reference proteome</keyword>
<reference evidence="2 3" key="1">
    <citation type="submission" date="2023-08" db="EMBL/GenBank/DDBJ databases">
        <title>Black Yeasts Isolated from many extreme environments.</title>
        <authorList>
            <person name="Coleine C."/>
            <person name="Stajich J.E."/>
            <person name="Selbmann L."/>
        </authorList>
    </citation>
    <scope>NUCLEOTIDE SEQUENCE [LARGE SCALE GENOMIC DNA]</scope>
    <source>
        <strain evidence="2 3">CCFEE 5935</strain>
    </source>
</reference>
<dbReference type="EMBL" id="JAVRRT010000010">
    <property type="protein sequence ID" value="KAK5167958.1"/>
    <property type="molecule type" value="Genomic_DNA"/>
</dbReference>
<organism evidence="2 3">
    <name type="scientific">Saxophila tyrrhenica</name>
    <dbReference type="NCBI Taxonomy" id="1690608"/>
    <lineage>
        <taxon>Eukaryota</taxon>
        <taxon>Fungi</taxon>
        <taxon>Dikarya</taxon>
        <taxon>Ascomycota</taxon>
        <taxon>Pezizomycotina</taxon>
        <taxon>Dothideomycetes</taxon>
        <taxon>Dothideomycetidae</taxon>
        <taxon>Mycosphaerellales</taxon>
        <taxon>Extremaceae</taxon>
        <taxon>Saxophila</taxon>
    </lineage>
</organism>
<feature type="compositionally biased region" description="Polar residues" evidence="1">
    <location>
        <begin position="25"/>
        <end position="67"/>
    </location>
</feature>